<name>X1TZ54_9ZZZZ</name>
<accession>X1TZ54</accession>
<dbReference type="AlphaFoldDB" id="X1TZ54"/>
<keyword evidence="1" id="KW-0812">Transmembrane</keyword>
<evidence type="ECO:0000313" key="2">
    <source>
        <dbReference type="EMBL" id="GAJ10524.1"/>
    </source>
</evidence>
<sequence>VMHQDLEVDPNESATVLFGAILLDQYGTYSAQATLTETDETTILDLETFSFATIVAPTAVAEFDISTLLASIMPLIMLIMVFMMLKPMLAGMAEAAK</sequence>
<organism evidence="2">
    <name type="scientific">marine sediment metagenome</name>
    <dbReference type="NCBI Taxonomy" id="412755"/>
    <lineage>
        <taxon>unclassified sequences</taxon>
        <taxon>metagenomes</taxon>
        <taxon>ecological metagenomes</taxon>
    </lineage>
</organism>
<proteinExistence type="predicted"/>
<feature type="transmembrane region" description="Helical" evidence="1">
    <location>
        <begin position="65"/>
        <end position="85"/>
    </location>
</feature>
<comment type="caution">
    <text evidence="2">The sequence shown here is derived from an EMBL/GenBank/DDBJ whole genome shotgun (WGS) entry which is preliminary data.</text>
</comment>
<gene>
    <name evidence="2" type="ORF">S12H4_54471</name>
</gene>
<protein>
    <submittedName>
        <fullName evidence="2">Uncharacterized protein</fullName>
    </submittedName>
</protein>
<feature type="non-terminal residue" evidence="2">
    <location>
        <position position="1"/>
    </location>
</feature>
<evidence type="ECO:0000256" key="1">
    <source>
        <dbReference type="SAM" id="Phobius"/>
    </source>
</evidence>
<keyword evidence="1" id="KW-0472">Membrane</keyword>
<dbReference type="EMBL" id="BARW01034825">
    <property type="protein sequence ID" value="GAJ10524.1"/>
    <property type="molecule type" value="Genomic_DNA"/>
</dbReference>
<keyword evidence="1" id="KW-1133">Transmembrane helix</keyword>
<reference evidence="2" key="1">
    <citation type="journal article" date="2014" name="Front. Microbiol.">
        <title>High frequency of phylogenetically diverse reductive dehalogenase-homologous genes in deep subseafloor sedimentary metagenomes.</title>
        <authorList>
            <person name="Kawai M."/>
            <person name="Futagami T."/>
            <person name="Toyoda A."/>
            <person name="Takaki Y."/>
            <person name="Nishi S."/>
            <person name="Hori S."/>
            <person name="Arai W."/>
            <person name="Tsubouchi T."/>
            <person name="Morono Y."/>
            <person name="Uchiyama I."/>
            <person name="Ito T."/>
            <person name="Fujiyama A."/>
            <person name="Inagaki F."/>
            <person name="Takami H."/>
        </authorList>
    </citation>
    <scope>NUCLEOTIDE SEQUENCE</scope>
    <source>
        <strain evidence="2">Expedition CK06-06</strain>
    </source>
</reference>